<name>X1T282_9ZZZZ</name>
<evidence type="ECO:0000256" key="1">
    <source>
        <dbReference type="SAM" id="Phobius"/>
    </source>
</evidence>
<evidence type="ECO:0008006" key="3">
    <source>
        <dbReference type="Google" id="ProtNLM"/>
    </source>
</evidence>
<evidence type="ECO:0000313" key="2">
    <source>
        <dbReference type="EMBL" id="GAI81725.1"/>
    </source>
</evidence>
<keyword evidence="1" id="KW-0472">Membrane</keyword>
<feature type="transmembrane region" description="Helical" evidence="1">
    <location>
        <begin position="96"/>
        <end position="117"/>
    </location>
</feature>
<gene>
    <name evidence="2" type="ORF">S12H4_26340</name>
</gene>
<feature type="transmembrane region" description="Helical" evidence="1">
    <location>
        <begin position="6"/>
        <end position="22"/>
    </location>
</feature>
<organism evidence="2">
    <name type="scientific">marine sediment metagenome</name>
    <dbReference type="NCBI Taxonomy" id="412755"/>
    <lineage>
        <taxon>unclassified sequences</taxon>
        <taxon>metagenomes</taxon>
        <taxon>ecological metagenomes</taxon>
    </lineage>
</organism>
<dbReference type="EMBL" id="BARW01014934">
    <property type="protein sequence ID" value="GAI81725.1"/>
    <property type="molecule type" value="Genomic_DNA"/>
</dbReference>
<keyword evidence="1" id="KW-0812">Transmembrane</keyword>
<reference evidence="2" key="1">
    <citation type="journal article" date="2014" name="Front. Microbiol.">
        <title>High frequency of phylogenetically diverse reductive dehalogenase-homologous genes in deep subseafloor sedimentary metagenomes.</title>
        <authorList>
            <person name="Kawai M."/>
            <person name="Futagami T."/>
            <person name="Toyoda A."/>
            <person name="Takaki Y."/>
            <person name="Nishi S."/>
            <person name="Hori S."/>
            <person name="Arai W."/>
            <person name="Tsubouchi T."/>
            <person name="Morono Y."/>
            <person name="Uchiyama I."/>
            <person name="Ito T."/>
            <person name="Fujiyama A."/>
            <person name="Inagaki F."/>
            <person name="Takami H."/>
        </authorList>
    </citation>
    <scope>NUCLEOTIDE SEQUENCE</scope>
    <source>
        <strain evidence="2">Expedition CK06-06</strain>
    </source>
</reference>
<feature type="transmembrane region" description="Helical" evidence="1">
    <location>
        <begin position="34"/>
        <end position="54"/>
    </location>
</feature>
<proteinExistence type="predicted"/>
<sequence>MVFGEFAAIGTALAWAVGFLIIKPISTKFSAISINGIVLSAAWIVLVAIVIPSGKLSGLTFFGWRSTAYIIGSAVVGVGMGAILEIKSISLADISLVYPINFSLYFLSASAMAVVLFDEPI</sequence>
<feature type="transmembrane region" description="Helical" evidence="1">
    <location>
        <begin position="66"/>
        <end position="84"/>
    </location>
</feature>
<feature type="non-terminal residue" evidence="2">
    <location>
        <position position="121"/>
    </location>
</feature>
<accession>X1T282</accession>
<comment type="caution">
    <text evidence="2">The sequence shown here is derived from an EMBL/GenBank/DDBJ whole genome shotgun (WGS) entry which is preliminary data.</text>
</comment>
<dbReference type="AlphaFoldDB" id="X1T282"/>
<protein>
    <recommendedName>
        <fullName evidence="3">EamA domain-containing protein</fullName>
    </recommendedName>
</protein>
<keyword evidence="1" id="KW-1133">Transmembrane helix</keyword>